<dbReference type="Proteomes" id="UP000663829">
    <property type="component" value="Unassembled WGS sequence"/>
</dbReference>
<dbReference type="Proteomes" id="UP000681722">
    <property type="component" value="Unassembled WGS sequence"/>
</dbReference>
<evidence type="ECO:0000313" key="1">
    <source>
        <dbReference type="EMBL" id="CAF1627040.1"/>
    </source>
</evidence>
<name>A0A816CWC9_9BILA</name>
<organism evidence="1 3">
    <name type="scientific">Didymodactylos carnosus</name>
    <dbReference type="NCBI Taxonomy" id="1234261"/>
    <lineage>
        <taxon>Eukaryota</taxon>
        <taxon>Metazoa</taxon>
        <taxon>Spiralia</taxon>
        <taxon>Gnathifera</taxon>
        <taxon>Rotifera</taxon>
        <taxon>Eurotatoria</taxon>
        <taxon>Bdelloidea</taxon>
        <taxon>Philodinida</taxon>
        <taxon>Philodinidae</taxon>
        <taxon>Didymodactylos</taxon>
    </lineage>
</organism>
<feature type="non-terminal residue" evidence="1">
    <location>
        <position position="15"/>
    </location>
</feature>
<keyword evidence="3" id="KW-1185">Reference proteome</keyword>
<evidence type="ECO:0000313" key="3">
    <source>
        <dbReference type="Proteomes" id="UP000663829"/>
    </source>
</evidence>
<proteinExistence type="predicted"/>
<dbReference type="EMBL" id="CAJNOQ010042408">
    <property type="protein sequence ID" value="CAF1627040.1"/>
    <property type="molecule type" value="Genomic_DNA"/>
</dbReference>
<gene>
    <name evidence="1" type="ORF">GPM918_LOCUS44106</name>
    <name evidence="2" type="ORF">SRO942_LOCUS45815</name>
</gene>
<evidence type="ECO:0000313" key="2">
    <source>
        <dbReference type="EMBL" id="CAF4521972.1"/>
    </source>
</evidence>
<sequence>MFVSVLQADQAAQNE</sequence>
<comment type="caution">
    <text evidence="1">The sequence shown here is derived from an EMBL/GenBank/DDBJ whole genome shotgun (WGS) entry which is preliminary data.</text>
</comment>
<dbReference type="EMBL" id="CAJOBC010109964">
    <property type="protein sequence ID" value="CAF4521972.1"/>
    <property type="molecule type" value="Genomic_DNA"/>
</dbReference>
<protein>
    <submittedName>
        <fullName evidence="1">Uncharacterized protein</fullName>
    </submittedName>
</protein>
<accession>A0A816CWC9</accession>
<reference evidence="1" key="1">
    <citation type="submission" date="2021-02" db="EMBL/GenBank/DDBJ databases">
        <authorList>
            <person name="Nowell W R."/>
        </authorList>
    </citation>
    <scope>NUCLEOTIDE SEQUENCE</scope>
</reference>